<comment type="caution">
    <text evidence="4">The sequence shown here is derived from an EMBL/GenBank/DDBJ whole genome shotgun (WGS) entry which is preliminary data.</text>
</comment>
<name>A0A5N5TF54_9CRUS</name>
<evidence type="ECO:0000259" key="2">
    <source>
        <dbReference type="Pfam" id="PF08170"/>
    </source>
</evidence>
<keyword evidence="5" id="KW-1185">Reference proteome</keyword>
<feature type="region of interest" description="Disordered" evidence="1">
    <location>
        <begin position="325"/>
        <end position="353"/>
    </location>
</feature>
<feature type="non-terminal residue" evidence="4">
    <location>
        <position position="1"/>
    </location>
</feature>
<dbReference type="Pfam" id="PF08170">
    <property type="entry name" value="POPLD"/>
    <property type="match status" value="1"/>
</dbReference>
<feature type="compositionally biased region" description="Basic and acidic residues" evidence="1">
    <location>
        <begin position="342"/>
        <end position="353"/>
    </location>
</feature>
<dbReference type="GO" id="GO:0000172">
    <property type="term" value="C:ribonuclease MRP complex"/>
    <property type="evidence" value="ECO:0007669"/>
    <property type="project" value="InterPro"/>
</dbReference>
<dbReference type="EMBL" id="SEYY01004477">
    <property type="protein sequence ID" value="KAB7503765.1"/>
    <property type="molecule type" value="Genomic_DNA"/>
</dbReference>
<feature type="domain" description="POPLD" evidence="2">
    <location>
        <begin position="86"/>
        <end position="177"/>
    </location>
</feature>
<protein>
    <submittedName>
        <fullName evidence="4">Uncharacterized protein</fullName>
    </submittedName>
</protein>
<dbReference type="InterPro" id="IPR012590">
    <property type="entry name" value="POPLD_dom"/>
</dbReference>
<dbReference type="Pfam" id="PF22770">
    <property type="entry name" value="POP1_C"/>
    <property type="match status" value="1"/>
</dbReference>
<dbReference type="InterPro" id="IPR039182">
    <property type="entry name" value="Pop1"/>
</dbReference>
<accession>A0A5N5TF54</accession>
<gene>
    <name evidence="4" type="ORF">Anas_10215</name>
</gene>
<feature type="domain" description="POP1 C-terminal" evidence="3">
    <location>
        <begin position="268"/>
        <end position="363"/>
    </location>
</feature>
<proteinExistence type="predicted"/>
<evidence type="ECO:0000256" key="1">
    <source>
        <dbReference type="SAM" id="MobiDB-lite"/>
    </source>
</evidence>
<reference evidence="4 5" key="1">
    <citation type="journal article" date="2019" name="PLoS Biol.">
        <title>Sex chromosomes control vertical transmission of feminizing Wolbachia symbionts in an isopod.</title>
        <authorList>
            <person name="Becking T."/>
            <person name="Chebbi M.A."/>
            <person name="Giraud I."/>
            <person name="Moumen B."/>
            <person name="Laverre T."/>
            <person name="Caubet Y."/>
            <person name="Peccoud J."/>
            <person name="Gilbert C."/>
            <person name="Cordaux R."/>
        </authorList>
    </citation>
    <scope>NUCLEOTIDE SEQUENCE [LARGE SCALE GENOMIC DNA]</scope>
    <source>
        <strain evidence="4">ANa2</strain>
        <tissue evidence="4">Whole body excluding digestive tract and cuticle</tissue>
    </source>
</reference>
<dbReference type="PANTHER" id="PTHR22731">
    <property type="entry name" value="RIBONUCLEASES P/MRP PROTEIN SUBUNIT POP1"/>
    <property type="match status" value="1"/>
</dbReference>
<dbReference type="OrthoDB" id="442863at2759"/>
<dbReference type="InterPro" id="IPR055079">
    <property type="entry name" value="POP1_C"/>
</dbReference>
<dbReference type="GO" id="GO:0001682">
    <property type="term" value="P:tRNA 5'-leader removal"/>
    <property type="evidence" value="ECO:0007669"/>
    <property type="project" value="InterPro"/>
</dbReference>
<feature type="compositionally biased region" description="Basic residues" evidence="1">
    <location>
        <begin position="330"/>
        <end position="341"/>
    </location>
</feature>
<evidence type="ECO:0000313" key="4">
    <source>
        <dbReference type="EMBL" id="KAB7503765.1"/>
    </source>
</evidence>
<sequence length="375" mass="43082">LLISVISEKGDAFLENCENITPLHPIFDADIRTNVTQNMKSNHEMNKERAKRLIPGGSLPLTEDETRIPVLLMQRPGSHISNLGSGWDIVLPSGWGSQMLVTLSMNGAVIGGQDEEESIMNEFLTPPPAHHLPDTEAGAIYARKQKEEKENEYFRKPPNCRQNYIVLGIKFPFGVDWMELVQHWDSSCSELYVVRNIDYLRYLSTKSCKKIDKINHKFNVQPLKRKNYEEEEEEHNVKKLLRENGSLSLKSKENYKFSSLIKDLKNSLLYVRLILLGKGSVEPFATICLPTEDDLKNYINDINCTNITEHSHEDKSALQRSTLKMEHQKQLNHIRRKRKKARNDVLSKEENPSEKYPTLMEAVNAAVNVVNEDKR</sequence>
<dbReference type="AlphaFoldDB" id="A0A5N5TF54"/>
<dbReference type="GO" id="GO:0005655">
    <property type="term" value="C:nucleolar ribonuclease P complex"/>
    <property type="evidence" value="ECO:0007669"/>
    <property type="project" value="InterPro"/>
</dbReference>
<organism evidence="4 5">
    <name type="scientific">Armadillidium nasatum</name>
    <dbReference type="NCBI Taxonomy" id="96803"/>
    <lineage>
        <taxon>Eukaryota</taxon>
        <taxon>Metazoa</taxon>
        <taxon>Ecdysozoa</taxon>
        <taxon>Arthropoda</taxon>
        <taxon>Crustacea</taxon>
        <taxon>Multicrustacea</taxon>
        <taxon>Malacostraca</taxon>
        <taxon>Eumalacostraca</taxon>
        <taxon>Peracarida</taxon>
        <taxon>Isopoda</taxon>
        <taxon>Oniscidea</taxon>
        <taxon>Crinocheta</taxon>
        <taxon>Armadillidiidae</taxon>
        <taxon>Armadillidium</taxon>
    </lineage>
</organism>
<evidence type="ECO:0000259" key="3">
    <source>
        <dbReference type="Pfam" id="PF22770"/>
    </source>
</evidence>
<dbReference type="Proteomes" id="UP000326759">
    <property type="component" value="Unassembled WGS sequence"/>
</dbReference>
<dbReference type="PANTHER" id="PTHR22731:SF3">
    <property type="entry name" value="RIBONUCLEASES P_MRP PROTEIN SUBUNIT POP1"/>
    <property type="match status" value="1"/>
</dbReference>
<evidence type="ECO:0000313" key="5">
    <source>
        <dbReference type="Proteomes" id="UP000326759"/>
    </source>
</evidence>